<dbReference type="Proteomes" id="UP000244755">
    <property type="component" value="Chromosome 1"/>
</dbReference>
<gene>
    <name evidence="1" type="ORF">DA075_14740</name>
</gene>
<protein>
    <submittedName>
        <fullName evidence="1">Uncharacterized protein</fullName>
    </submittedName>
</protein>
<proteinExistence type="predicted"/>
<dbReference type="RefSeq" id="WP_099953866.1">
    <property type="nucleotide sequence ID" value="NZ_CP028843.1"/>
</dbReference>
<dbReference type="EMBL" id="CP028843">
    <property type="protein sequence ID" value="AWB22024.1"/>
    <property type="molecule type" value="Genomic_DNA"/>
</dbReference>
<evidence type="ECO:0000313" key="1">
    <source>
        <dbReference type="EMBL" id="AWB22024.1"/>
    </source>
</evidence>
<sequence>MGWVLMSERELRRIEVLQMERFNARLARVAVRVDDRHRPLGLSQEHLGDVLAWREQRHAGRDLALSYERQRVILEDSDLTRGVAGRYGDTYQFADGRLEVRWQGVALPYRMFDKDQRVTQAAIVENKRLSEVLAYVKDRQDELRPPWVKTNSEKAGYVKRGRAAVARPARGGAASAQASPAAG</sequence>
<accession>A0A2R4WKE3</accession>
<evidence type="ECO:0000313" key="2">
    <source>
        <dbReference type="Proteomes" id="UP000244755"/>
    </source>
</evidence>
<reference evidence="1 2" key="1">
    <citation type="submission" date="2018-04" db="EMBL/GenBank/DDBJ databases">
        <title>Methylobacterium sp. PR1016A genome.</title>
        <authorList>
            <person name="Park W."/>
        </authorList>
    </citation>
    <scope>NUCLEOTIDE SEQUENCE [LARGE SCALE GENOMIC DNA]</scope>
    <source>
        <strain evidence="1 2">PR1016A</strain>
    </source>
</reference>
<dbReference type="AlphaFoldDB" id="A0A2R4WKE3"/>
<organism evidence="1 2">
    <name type="scientific">Methylobacterium currus</name>
    <dbReference type="NCBI Taxonomy" id="2051553"/>
    <lineage>
        <taxon>Bacteria</taxon>
        <taxon>Pseudomonadati</taxon>
        <taxon>Pseudomonadota</taxon>
        <taxon>Alphaproteobacteria</taxon>
        <taxon>Hyphomicrobiales</taxon>
        <taxon>Methylobacteriaceae</taxon>
        <taxon>Methylobacterium</taxon>
    </lineage>
</organism>
<name>A0A2R4WKE3_9HYPH</name>
<dbReference type="OrthoDB" id="7319221at2"/>
<keyword evidence="2" id="KW-1185">Reference proteome</keyword>
<dbReference type="KEGG" id="mee:DA075_14740"/>